<dbReference type="SUPFAM" id="SSF48425">
    <property type="entry name" value="Sec7 domain"/>
    <property type="match status" value="1"/>
</dbReference>
<dbReference type="GO" id="GO:0005085">
    <property type="term" value="F:guanyl-nucleotide exchange factor activity"/>
    <property type="evidence" value="ECO:0007669"/>
    <property type="project" value="InterPro"/>
</dbReference>
<dbReference type="Pfam" id="PF01369">
    <property type="entry name" value="Sec7"/>
    <property type="match status" value="1"/>
</dbReference>
<dbReference type="InterPro" id="IPR041681">
    <property type="entry name" value="PH_9"/>
</dbReference>
<evidence type="ECO:0000256" key="1">
    <source>
        <dbReference type="SAM" id="MobiDB-lite"/>
    </source>
</evidence>
<accession>A0A183IXU8</accession>
<sequence length="302" mass="35372">MVNYEFMKQFNFVGLRVDAALRRFLSHLWLRGETDERERIIANFSRHYREMNPSLFASDDEVHTLACALLLLNTDLHGQNVAKKMSCHDFIENTSQTGIHFSRDLLKTLYFKVYCAWCISVVLNYNRHLVILIECLTHILIVTLMIPDPDSQVEYKKGWVLRKCIVDSDGRKMPLGRRSWRMFYATLKGMIIYLHKVASYHTFRNAIRIHHAFCERAGDYTKKQHVFRLYTATFAEYLFQTRCVKESVMFLYRNLKMIYECAVFCLIRVSPLVLNFQSSSSSSSSIAASPFGSRRQTRQTVL</sequence>
<evidence type="ECO:0000313" key="4">
    <source>
        <dbReference type="Proteomes" id="UP000270296"/>
    </source>
</evidence>
<name>A0A183IXU8_9BILA</name>
<protein>
    <submittedName>
        <fullName evidence="5">SEC7 domain-containing protein</fullName>
    </submittedName>
</protein>
<dbReference type="SUPFAM" id="SSF50729">
    <property type="entry name" value="PH domain-like"/>
    <property type="match status" value="1"/>
</dbReference>
<dbReference type="GO" id="GO:0032012">
    <property type="term" value="P:regulation of ARF protein signal transduction"/>
    <property type="evidence" value="ECO:0007669"/>
    <property type="project" value="InterPro"/>
</dbReference>
<dbReference type="Pfam" id="PF15410">
    <property type="entry name" value="PH_9"/>
    <property type="match status" value="1"/>
</dbReference>
<dbReference type="InterPro" id="IPR023394">
    <property type="entry name" value="Sec7_C_sf"/>
</dbReference>
<dbReference type="Gene3D" id="2.30.29.30">
    <property type="entry name" value="Pleckstrin-homology domain (PH domain)/Phosphotyrosine-binding domain (PTB)"/>
    <property type="match status" value="1"/>
</dbReference>
<dbReference type="PANTHER" id="PTHR10663:SF376">
    <property type="entry name" value="PH AND SEC7 DOMAIN-CONTAINING PROTEIN"/>
    <property type="match status" value="1"/>
</dbReference>
<keyword evidence="4" id="KW-1185">Reference proteome</keyword>
<dbReference type="Proteomes" id="UP000270296">
    <property type="component" value="Unassembled WGS sequence"/>
</dbReference>
<proteinExistence type="predicted"/>
<reference evidence="3 4" key="2">
    <citation type="submission" date="2018-11" db="EMBL/GenBank/DDBJ databases">
        <authorList>
            <consortium name="Pathogen Informatics"/>
        </authorList>
    </citation>
    <scope>NUCLEOTIDE SEQUENCE [LARGE SCALE GENOMIC DNA]</scope>
</reference>
<evidence type="ECO:0000313" key="3">
    <source>
        <dbReference type="EMBL" id="VDP17174.1"/>
    </source>
</evidence>
<gene>
    <name evidence="3" type="ORF">SBAD_LOCUS8446</name>
</gene>
<reference evidence="5" key="1">
    <citation type="submission" date="2016-06" db="UniProtKB">
        <authorList>
            <consortium name="WormBaseParasite"/>
        </authorList>
    </citation>
    <scope>IDENTIFICATION</scope>
</reference>
<dbReference type="EMBL" id="UZAM01011600">
    <property type="protein sequence ID" value="VDP17174.1"/>
    <property type="molecule type" value="Genomic_DNA"/>
</dbReference>
<dbReference type="PROSITE" id="PS50190">
    <property type="entry name" value="SEC7"/>
    <property type="match status" value="1"/>
</dbReference>
<dbReference type="AlphaFoldDB" id="A0A183IXU8"/>
<dbReference type="OrthoDB" id="2157641at2759"/>
<dbReference type="InterPro" id="IPR011993">
    <property type="entry name" value="PH-like_dom_sf"/>
</dbReference>
<organism evidence="5">
    <name type="scientific">Soboliphyme baturini</name>
    <dbReference type="NCBI Taxonomy" id="241478"/>
    <lineage>
        <taxon>Eukaryota</taxon>
        <taxon>Metazoa</taxon>
        <taxon>Ecdysozoa</taxon>
        <taxon>Nematoda</taxon>
        <taxon>Enoplea</taxon>
        <taxon>Dorylaimia</taxon>
        <taxon>Dioctophymatida</taxon>
        <taxon>Dioctophymatoidea</taxon>
        <taxon>Soboliphymatidae</taxon>
        <taxon>Soboliphyme</taxon>
    </lineage>
</organism>
<feature type="region of interest" description="Disordered" evidence="1">
    <location>
        <begin position="280"/>
        <end position="302"/>
    </location>
</feature>
<dbReference type="CDD" id="cd00171">
    <property type="entry name" value="Sec7"/>
    <property type="match status" value="1"/>
</dbReference>
<dbReference type="WBParaSite" id="SBAD_0000875601-mRNA-1">
    <property type="protein sequence ID" value="SBAD_0000875601-mRNA-1"/>
    <property type="gene ID" value="SBAD_0000875601"/>
</dbReference>
<evidence type="ECO:0000259" key="2">
    <source>
        <dbReference type="PROSITE" id="PS50190"/>
    </source>
</evidence>
<dbReference type="PANTHER" id="PTHR10663">
    <property type="entry name" value="GUANYL-NUCLEOTIDE EXCHANGE FACTOR"/>
    <property type="match status" value="1"/>
</dbReference>
<dbReference type="Gene3D" id="1.10.1000.11">
    <property type="entry name" value="Arf Nucleotide-binding Site Opener,domain 2"/>
    <property type="match status" value="1"/>
</dbReference>
<feature type="domain" description="SEC7" evidence="2">
    <location>
        <begin position="2"/>
        <end position="114"/>
    </location>
</feature>
<dbReference type="SMART" id="SM00222">
    <property type="entry name" value="Sec7"/>
    <property type="match status" value="1"/>
</dbReference>
<dbReference type="InterPro" id="IPR000904">
    <property type="entry name" value="Sec7_dom"/>
</dbReference>
<evidence type="ECO:0000313" key="5">
    <source>
        <dbReference type="WBParaSite" id="SBAD_0000875601-mRNA-1"/>
    </source>
</evidence>
<dbReference type="InterPro" id="IPR035999">
    <property type="entry name" value="Sec7_dom_sf"/>
</dbReference>